<keyword evidence="1" id="KW-0812">Transmembrane</keyword>
<keyword evidence="1" id="KW-0472">Membrane</keyword>
<reference evidence="2 3" key="1">
    <citation type="journal article" date="2013" name="Genome Announc.">
        <title>Draft Genome Sequence for Ralstonia sp. Strain OR214, a Bacterium with Potential for Bioremediation.</title>
        <authorList>
            <person name="Utturkar S.M."/>
            <person name="Bollmann A."/>
            <person name="Brzoska R.M."/>
            <person name="Klingeman D.M."/>
            <person name="Epstein S.E."/>
            <person name="Palumbo A.V."/>
            <person name="Brown S.D."/>
        </authorList>
    </citation>
    <scope>NUCLEOTIDE SEQUENCE [LARGE SCALE GENOMIC DNA]</scope>
    <source>
        <strain evidence="2 3">OR214</strain>
    </source>
</reference>
<evidence type="ECO:0000256" key="1">
    <source>
        <dbReference type="SAM" id="Phobius"/>
    </source>
</evidence>
<name>R0E5J7_RALPI</name>
<evidence type="ECO:0000313" key="3">
    <source>
        <dbReference type="Proteomes" id="UP000013280"/>
    </source>
</evidence>
<organism evidence="2 3">
    <name type="scientific">Ralstonia pickettii OR214</name>
    <dbReference type="NCBI Taxonomy" id="1264675"/>
    <lineage>
        <taxon>Bacteria</taxon>
        <taxon>Pseudomonadati</taxon>
        <taxon>Pseudomonadota</taxon>
        <taxon>Betaproteobacteria</taxon>
        <taxon>Burkholderiales</taxon>
        <taxon>Burkholderiaceae</taxon>
        <taxon>Ralstonia</taxon>
    </lineage>
</organism>
<dbReference type="AlphaFoldDB" id="R0E5J7"/>
<keyword evidence="1" id="KW-1133">Transmembrane helix</keyword>
<feature type="transmembrane region" description="Helical" evidence="1">
    <location>
        <begin position="75"/>
        <end position="97"/>
    </location>
</feature>
<sequence length="99" mass="10396" precursor="true">MVSTKTRRVFGCTASATAWADVASTNVTSTPRLRSVSNTLLVLPNRKALETTWSPARSMVENTAMMAAMPVAKHAVATPASIIVILASSAAVVGLPWRA</sequence>
<dbReference type="EMBL" id="APMQ01000009">
    <property type="protein sequence ID" value="ENZ76722.1"/>
    <property type="molecule type" value="Genomic_DNA"/>
</dbReference>
<accession>R0E5J7</accession>
<protein>
    <submittedName>
        <fullName evidence="2">Uncharacterized protein</fullName>
    </submittedName>
</protein>
<dbReference type="Proteomes" id="UP000013280">
    <property type="component" value="Unassembled WGS sequence"/>
</dbReference>
<gene>
    <name evidence="2" type="ORF">OR214_03461</name>
</gene>
<proteinExistence type="predicted"/>
<comment type="caution">
    <text evidence="2">The sequence shown here is derived from an EMBL/GenBank/DDBJ whole genome shotgun (WGS) entry which is preliminary data.</text>
</comment>
<evidence type="ECO:0000313" key="2">
    <source>
        <dbReference type="EMBL" id="ENZ76722.1"/>
    </source>
</evidence>